<reference evidence="4 5" key="1">
    <citation type="submission" date="2021-01" db="EMBL/GenBank/DDBJ databases">
        <title>Genomic Encyclopedia of Type Strains, Phase IV (KMG-IV): sequencing the most valuable type-strain genomes for metagenomic binning, comparative biology and taxonomic classification.</title>
        <authorList>
            <person name="Goeker M."/>
        </authorList>
    </citation>
    <scope>NUCLEOTIDE SEQUENCE [LARGE SCALE GENOMIC DNA]</scope>
    <source>
        <strain evidence="4 5">DSM 24834</strain>
    </source>
</reference>
<dbReference type="RefSeq" id="WP_205174754.1">
    <property type="nucleotide sequence ID" value="NZ_JAFBDZ010000005.1"/>
</dbReference>
<feature type="domain" description="Inner membrane protein YgaP-like transmembrane" evidence="3">
    <location>
        <begin position="5"/>
        <end position="66"/>
    </location>
</feature>
<feature type="transmembrane region" description="Helical" evidence="2">
    <location>
        <begin position="6"/>
        <end position="26"/>
    </location>
</feature>
<proteinExistence type="predicted"/>
<sequence length="147" mass="16288">MKGTSNIGIINALIRITIGLTVLSWSTAKLVRKPWRDSYLLMALVGAMKVGEGILKYCPITELFEKGQGSSPDLKNMLNLGTMFKGKKQNNGSNTSNDFTNKTVKKPDISTSDEQHMENIENMIDQSLPDHNKNQSNDQGDLPYNPS</sequence>
<comment type="caution">
    <text evidence="4">The sequence shown here is derived from an EMBL/GenBank/DDBJ whole genome shotgun (WGS) entry which is preliminary data.</text>
</comment>
<evidence type="ECO:0000256" key="2">
    <source>
        <dbReference type="SAM" id="Phobius"/>
    </source>
</evidence>
<gene>
    <name evidence="4" type="ORF">JOC86_004144</name>
</gene>
<protein>
    <recommendedName>
        <fullName evidence="3">Inner membrane protein YgaP-like transmembrane domain-containing protein</fullName>
    </recommendedName>
</protein>
<dbReference type="Pfam" id="PF11127">
    <property type="entry name" value="YgaP-like_TM"/>
    <property type="match status" value="1"/>
</dbReference>
<dbReference type="EMBL" id="JAFBDZ010000005">
    <property type="protein sequence ID" value="MBM7587570.1"/>
    <property type="molecule type" value="Genomic_DNA"/>
</dbReference>
<feature type="compositionally biased region" description="Basic and acidic residues" evidence="1">
    <location>
        <begin position="105"/>
        <end position="119"/>
    </location>
</feature>
<keyword evidence="5" id="KW-1185">Reference proteome</keyword>
<evidence type="ECO:0000313" key="4">
    <source>
        <dbReference type="EMBL" id="MBM7587570.1"/>
    </source>
</evidence>
<name>A0ABS2NIB5_9BACI</name>
<dbReference type="InterPro" id="IPR021309">
    <property type="entry name" value="YgaP-like_TM"/>
</dbReference>
<evidence type="ECO:0000256" key="1">
    <source>
        <dbReference type="SAM" id="MobiDB-lite"/>
    </source>
</evidence>
<feature type="compositionally biased region" description="Polar residues" evidence="1">
    <location>
        <begin position="89"/>
        <end position="102"/>
    </location>
</feature>
<evidence type="ECO:0000313" key="5">
    <source>
        <dbReference type="Proteomes" id="UP001646157"/>
    </source>
</evidence>
<keyword evidence="2" id="KW-1133">Transmembrane helix</keyword>
<feature type="region of interest" description="Disordered" evidence="1">
    <location>
        <begin position="85"/>
        <end position="147"/>
    </location>
</feature>
<dbReference type="Proteomes" id="UP001646157">
    <property type="component" value="Unassembled WGS sequence"/>
</dbReference>
<keyword evidence="2" id="KW-0812">Transmembrane</keyword>
<keyword evidence="2" id="KW-0472">Membrane</keyword>
<accession>A0ABS2NIB5</accession>
<evidence type="ECO:0000259" key="3">
    <source>
        <dbReference type="Pfam" id="PF11127"/>
    </source>
</evidence>
<organism evidence="4 5">
    <name type="scientific">Rossellomorea pakistanensis</name>
    <dbReference type="NCBI Taxonomy" id="992288"/>
    <lineage>
        <taxon>Bacteria</taxon>
        <taxon>Bacillati</taxon>
        <taxon>Bacillota</taxon>
        <taxon>Bacilli</taxon>
        <taxon>Bacillales</taxon>
        <taxon>Bacillaceae</taxon>
        <taxon>Rossellomorea</taxon>
    </lineage>
</organism>